<dbReference type="GO" id="GO:0043386">
    <property type="term" value="P:mycotoxin biosynthetic process"/>
    <property type="evidence" value="ECO:0007669"/>
    <property type="project" value="InterPro"/>
</dbReference>
<feature type="non-terminal residue" evidence="2">
    <location>
        <position position="1"/>
    </location>
</feature>
<comment type="similarity">
    <text evidence="1">Belongs to the ustYa family.</text>
</comment>
<protein>
    <submittedName>
        <fullName evidence="2">Uncharacterized protein</fullName>
    </submittedName>
</protein>
<feature type="non-terminal residue" evidence="2">
    <location>
        <position position="90"/>
    </location>
</feature>
<dbReference type="EMBL" id="KZ806165">
    <property type="protein sequence ID" value="PVH90660.1"/>
    <property type="molecule type" value="Genomic_DNA"/>
</dbReference>
<dbReference type="AlphaFoldDB" id="A0A2V1CY50"/>
<evidence type="ECO:0000313" key="3">
    <source>
        <dbReference type="Proteomes" id="UP000244855"/>
    </source>
</evidence>
<proteinExistence type="inferred from homology"/>
<reference evidence="2 3" key="1">
    <citation type="journal article" date="2018" name="Sci. Rep.">
        <title>Comparative genomics provides insights into the lifestyle and reveals functional heterogeneity of dark septate endophytic fungi.</title>
        <authorList>
            <person name="Knapp D.G."/>
            <person name="Nemeth J.B."/>
            <person name="Barry K."/>
            <person name="Hainaut M."/>
            <person name="Henrissat B."/>
            <person name="Johnson J."/>
            <person name="Kuo A."/>
            <person name="Lim J.H.P."/>
            <person name="Lipzen A."/>
            <person name="Nolan M."/>
            <person name="Ohm R.A."/>
            <person name="Tamas L."/>
            <person name="Grigoriev I.V."/>
            <person name="Spatafora J.W."/>
            <person name="Nagy L.G."/>
            <person name="Kovacs G.M."/>
        </authorList>
    </citation>
    <scope>NUCLEOTIDE SEQUENCE [LARGE SCALE GENOMIC DNA]</scope>
    <source>
        <strain evidence="2 3">DSE2036</strain>
    </source>
</reference>
<dbReference type="OrthoDB" id="3687641at2759"/>
<dbReference type="Proteomes" id="UP000244855">
    <property type="component" value="Unassembled WGS sequence"/>
</dbReference>
<dbReference type="InterPro" id="IPR021765">
    <property type="entry name" value="UstYa-like"/>
</dbReference>
<evidence type="ECO:0000256" key="1">
    <source>
        <dbReference type="ARBA" id="ARBA00035112"/>
    </source>
</evidence>
<dbReference type="Pfam" id="PF11807">
    <property type="entry name" value="UstYa"/>
    <property type="match status" value="1"/>
</dbReference>
<evidence type="ECO:0000313" key="2">
    <source>
        <dbReference type="EMBL" id="PVH90660.1"/>
    </source>
</evidence>
<accession>A0A2V1CY50</accession>
<gene>
    <name evidence="2" type="ORF">DM02DRAFT_471231</name>
</gene>
<organism evidence="2 3">
    <name type="scientific">Periconia macrospinosa</name>
    <dbReference type="NCBI Taxonomy" id="97972"/>
    <lineage>
        <taxon>Eukaryota</taxon>
        <taxon>Fungi</taxon>
        <taxon>Dikarya</taxon>
        <taxon>Ascomycota</taxon>
        <taxon>Pezizomycotina</taxon>
        <taxon>Dothideomycetes</taxon>
        <taxon>Pleosporomycetidae</taxon>
        <taxon>Pleosporales</taxon>
        <taxon>Massarineae</taxon>
        <taxon>Periconiaceae</taxon>
        <taxon>Periconia</taxon>
    </lineage>
</organism>
<keyword evidence="3" id="KW-1185">Reference proteome</keyword>
<name>A0A2V1CY50_9PLEO</name>
<sequence length="90" mass="10546">IEHSFKYNRSFSYPPSRFTNHAWRDIFPTEGGFFVHPTIAPTRATFSVFHQLHCLNAIRGAYWISHRAALQGHTIVDNDLRMDIQEHHVQ</sequence>